<feature type="domain" description="Conserved virulence factor B first S1" evidence="2">
    <location>
        <begin position="4"/>
        <end position="63"/>
    </location>
</feature>
<name>A0A1M6UEX4_XYLRU</name>
<dbReference type="InterPro" id="IPR012340">
    <property type="entry name" value="NA-bd_OB-fold"/>
</dbReference>
<dbReference type="Gene3D" id="1.10.10.10">
    <property type="entry name" value="Winged helix-like DNA-binding domain superfamily/Winged helix DNA-binding domain"/>
    <property type="match status" value="1"/>
</dbReference>
<dbReference type="Proteomes" id="UP000184130">
    <property type="component" value="Unassembled WGS sequence"/>
</dbReference>
<dbReference type="PANTHER" id="PTHR37296">
    <property type="entry name" value="CONSERVED VIRULENCE FACTOR B"/>
    <property type="match status" value="1"/>
</dbReference>
<evidence type="ECO:0000256" key="1">
    <source>
        <dbReference type="PIRNR" id="PIRNR012524"/>
    </source>
</evidence>
<feature type="domain" description="Conserved virulence factor B-like winged helix" evidence="3">
    <location>
        <begin position="222"/>
        <end position="279"/>
    </location>
</feature>
<dbReference type="InterPro" id="IPR040764">
    <property type="entry name" value="CvfB_WH"/>
</dbReference>
<dbReference type="PIRSF" id="PIRSF012524">
    <property type="entry name" value="YitL_S1"/>
    <property type="match status" value="1"/>
</dbReference>
<dbReference type="OrthoDB" id="9801597at2"/>
<dbReference type="Gene3D" id="2.40.50.140">
    <property type="entry name" value="Nucleic acid-binding proteins"/>
    <property type="match status" value="1"/>
</dbReference>
<protein>
    <recommendedName>
        <fullName evidence="6">GntR family transcriptional regulator</fullName>
    </recommendedName>
</protein>
<comment type="similarity">
    <text evidence="1">Belongs to the CvfB family.</text>
</comment>
<proteinExistence type="inferred from homology"/>
<reference evidence="4 5" key="1">
    <citation type="submission" date="2016-11" db="EMBL/GenBank/DDBJ databases">
        <authorList>
            <person name="Jaros S."/>
            <person name="Januszkiewicz K."/>
            <person name="Wedrychowicz H."/>
        </authorList>
    </citation>
    <scope>NUCLEOTIDE SEQUENCE [LARGE SCALE GENOMIC DNA]</scope>
    <source>
        <strain evidence="4 5">KHT3</strain>
    </source>
</reference>
<dbReference type="Pfam" id="PF13509">
    <property type="entry name" value="S1_2"/>
    <property type="match status" value="1"/>
</dbReference>
<organism evidence="4 5">
    <name type="scientific">Xylanibacter ruminicola</name>
    <name type="common">Prevotella ruminicola</name>
    <dbReference type="NCBI Taxonomy" id="839"/>
    <lineage>
        <taxon>Bacteria</taxon>
        <taxon>Pseudomonadati</taxon>
        <taxon>Bacteroidota</taxon>
        <taxon>Bacteroidia</taxon>
        <taxon>Bacteroidales</taxon>
        <taxon>Prevotellaceae</taxon>
        <taxon>Xylanibacter</taxon>
    </lineage>
</organism>
<dbReference type="InterPro" id="IPR039566">
    <property type="entry name" value="CvfB_S1_st"/>
</dbReference>
<accession>A0A1M6UEX4</accession>
<gene>
    <name evidence="4" type="ORF">SAMN05216463_10923</name>
</gene>
<dbReference type="EMBL" id="FRBD01000009">
    <property type="protein sequence ID" value="SHK67693.1"/>
    <property type="molecule type" value="Genomic_DNA"/>
</dbReference>
<dbReference type="Pfam" id="PF17783">
    <property type="entry name" value="WHD_CvfB"/>
    <property type="match status" value="1"/>
</dbReference>
<evidence type="ECO:0000313" key="5">
    <source>
        <dbReference type="Proteomes" id="UP000184130"/>
    </source>
</evidence>
<evidence type="ECO:0000313" key="4">
    <source>
        <dbReference type="EMBL" id="SHK67693.1"/>
    </source>
</evidence>
<dbReference type="PANTHER" id="PTHR37296:SF1">
    <property type="entry name" value="CONSERVED VIRULENCE FACTOR B"/>
    <property type="match status" value="1"/>
</dbReference>
<dbReference type="AlphaFoldDB" id="A0A1M6UEX4"/>
<sequence>MIKLGDFNNLKIVKSVDFGLYLDGGDEGEILLPQRYVTNDMKIGDEITVFIYLDQEERPVATTEKPYAKVGEFVSLEVAWVNQFGAFLNWGLMKDIFCPFREQKKRMEQGQRHIVYIKVDEDSYRLMATAKVEKYLTTPTINDLPQLQHGVEVDILVWQKTDLGFKVIVNNKFQGLVFENQIFQPLHSGMRLKAYIDHVRQDGKIDIVLQQTGRQQTLDFAETLLRYLYENDGYCNLGDKSPAELIYDRFQVSKKAYKKAVGDLYKRRLITIADDGIYLAK</sequence>
<dbReference type="RefSeq" id="WP_073207457.1">
    <property type="nucleotide sequence ID" value="NZ_FRBD01000009.1"/>
</dbReference>
<dbReference type="InterPro" id="IPR036388">
    <property type="entry name" value="WH-like_DNA-bd_sf"/>
</dbReference>
<evidence type="ECO:0000259" key="2">
    <source>
        <dbReference type="Pfam" id="PF13509"/>
    </source>
</evidence>
<evidence type="ECO:0000259" key="3">
    <source>
        <dbReference type="Pfam" id="PF17783"/>
    </source>
</evidence>
<dbReference type="InterPro" id="IPR014464">
    <property type="entry name" value="CvfB_fam"/>
</dbReference>
<evidence type="ECO:0008006" key="6">
    <source>
        <dbReference type="Google" id="ProtNLM"/>
    </source>
</evidence>